<reference evidence="1" key="1">
    <citation type="submission" date="2019-08" db="EMBL/GenBank/DDBJ databases">
        <authorList>
            <person name="Kucharzyk K."/>
            <person name="Murdoch R.W."/>
            <person name="Higgins S."/>
            <person name="Loffler F."/>
        </authorList>
    </citation>
    <scope>NUCLEOTIDE SEQUENCE</scope>
</reference>
<protein>
    <recommendedName>
        <fullName evidence="2">Secretion system C-terminal sorting domain-containing protein</fullName>
    </recommendedName>
</protein>
<comment type="caution">
    <text evidence="1">The sequence shown here is derived from an EMBL/GenBank/DDBJ whole genome shotgun (WGS) entry which is preliminary data.</text>
</comment>
<name>A0A644W037_9ZZZZ</name>
<dbReference type="EMBL" id="VSSQ01000525">
    <property type="protein sequence ID" value="MPL96770.1"/>
    <property type="molecule type" value="Genomic_DNA"/>
</dbReference>
<proteinExistence type="predicted"/>
<dbReference type="AlphaFoldDB" id="A0A644W037"/>
<gene>
    <name evidence="1" type="ORF">SDC9_42952</name>
</gene>
<sequence>MDKISCLLLAITISSSITGQVQLTRERNAYRASDQLIKQQVEFKDPGSSGKNLIWDFRMLQPVNEEYPLKYFIPDSTRMDTVCGMEHHTRYYYCQKRDSVWATGFENATTLMEYHVPELRMKFPFSYGDTLFSYFEGDGEYSRRLKLHVKGYTRVEADAEGELLLPDFETVKNALRVRTLRYYTQTGKDSIEMMLDTYSWYAEGIRYPVFESIKTDIIKRKRNSNGSESVRDTTIFTTSFYYSPVLQTSQVQTDPIPEEEEQETGAAAVFTEAKLLPNPVVQQLHIQYKLVRDARVWFTVHTNGGIAVCQTSPQDLPEGRHNTLINMGHLTTGTYTLFVHVDDMVLQRVVVKK</sequence>
<evidence type="ECO:0008006" key="2">
    <source>
        <dbReference type="Google" id="ProtNLM"/>
    </source>
</evidence>
<accession>A0A644W037</accession>
<evidence type="ECO:0000313" key="1">
    <source>
        <dbReference type="EMBL" id="MPL96770.1"/>
    </source>
</evidence>
<organism evidence="1">
    <name type="scientific">bioreactor metagenome</name>
    <dbReference type="NCBI Taxonomy" id="1076179"/>
    <lineage>
        <taxon>unclassified sequences</taxon>
        <taxon>metagenomes</taxon>
        <taxon>ecological metagenomes</taxon>
    </lineage>
</organism>